<organism evidence="2 3">
    <name type="scientific">Trifolium pratense</name>
    <name type="common">Red clover</name>
    <dbReference type="NCBI Taxonomy" id="57577"/>
    <lineage>
        <taxon>Eukaryota</taxon>
        <taxon>Viridiplantae</taxon>
        <taxon>Streptophyta</taxon>
        <taxon>Embryophyta</taxon>
        <taxon>Tracheophyta</taxon>
        <taxon>Spermatophyta</taxon>
        <taxon>Magnoliopsida</taxon>
        <taxon>eudicotyledons</taxon>
        <taxon>Gunneridae</taxon>
        <taxon>Pentapetalae</taxon>
        <taxon>rosids</taxon>
        <taxon>fabids</taxon>
        <taxon>Fabales</taxon>
        <taxon>Fabaceae</taxon>
        <taxon>Papilionoideae</taxon>
        <taxon>50 kb inversion clade</taxon>
        <taxon>NPAAA clade</taxon>
        <taxon>Hologalegina</taxon>
        <taxon>IRL clade</taxon>
        <taxon>Trifolieae</taxon>
        <taxon>Trifolium</taxon>
    </lineage>
</organism>
<evidence type="ECO:0000313" key="2">
    <source>
        <dbReference type="EMBL" id="PNX92129.1"/>
    </source>
</evidence>
<dbReference type="PANTHER" id="PTHR34427:SF5">
    <property type="entry name" value="DUF4283 DOMAIN-CONTAINING PROTEIN"/>
    <property type="match status" value="1"/>
</dbReference>
<dbReference type="AlphaFoldDB" id="A0A2K3MN26"/>
<reference evidence="2 3" key="2">
    <citation type="journal article" date="2017" name="Front. Plant Sci.">
        <title>Gene Classification and Mining of Molecular Markers Useful in Red Clover (Trifolium pratense) Breeding.</title>
        <authorList>
            <person name="Istvanek J."/>
            <person name="Dluhosova J."/>
            <person name="Dluhos P."/>
            <person name="Patkova L."/>
            <person name="Nedelnik J."/>
            <person name="Repkova J."/>
        </authorList>
    </citation>
    <scope>NUCLEOTIDE SEQUENCE [LARGE SCALE GENOMIC DNA]</scope>
    <source>
        <strain evidence="3">cv. Tatra</strain>
        <tissue evidence="2">Young leaves</tissue>
    </source>
</reference>
<dbReference type="PANTHER" id="PTHR34427">
    <property type="entry name" value="DUF4283 DOMAIN PROTEIN"/>
    <property type="match status" value="1"/>
</dbReference>
<evidence type="ECO:0000313" key="3">
    <source>
        <dbReference type="Proteomes" id="UP000236291"/>
    </source>
</evidence>
<feature type="region of interest" description="Disordered" evidence="1">
    <location>
        <begin position="121"/>
        <end position="140"/>
    </location>
</feature>
<sequence>MALVNNAKEFFQLIFSSWSRWDSLVQPYRRGAWVRLYGIPLQAWNANFFKLCVFYCGRFLRVDSCSVDKDRLDYARVLIATSDLEFVNKVVTVLVDGLQVEVKIVEERCFALGEDTCLFEEGSDSESYQSDNDDGQGDPEVRRQIDTMVENFAKGVEEAGDIGSEENFQLSNKRGVVEGRSEKEALVMPGLAREATLTTSALGADLSIRSTSRASDYGDSPLSGGRQDSNSCCSPIADAFGCPIAVGGQGVSIPIPKRSKRAQSCPPGVKNTAISGPWSLEWLQDRNQGDVGVLFSANKWPCKGNRNGDRQEMNDQEDPKRRKGGGVFRHTISSIKKVARMPSTERGEVLKVLKKNERRRRVGSGAPRPGSVNHQQSSTVSSSSVSANNDWQHWVVKKGSEQVVADDVREVGKTIGVKYNGVNENMFSVLARKGISKKTASGQTQGGGSSR</sequence>
<feature type="region of interest" description="Disordered" evidence="1">
    <location>
        <begin position="341"/>
        <end position="387"/>
    </location>
</feature>
<dbReference type="EMBL" id="ASHM01010302">
    <property type="protein sequence ID" value="PNX92129.1"/>
    <property type="molecule type" value="Genomic_DNA"/>
</dbReference>
<accession>A0A2K3MN26</accession>
<feature type="compositionally biased region" description="Low complexity" evidence="1">
    <location>
        <begin position="377"/>
        <end position="386"/>
    </location>
</feature>
<proteinExistence type="predicted"/>
<protein>
    <submittedName>
        <fullName evidence="2">Putative sulfate transporter</fullName>
    </submittedName>
</protein>
<comment type="caution">
    <text evidence="2">The sequence shown here is derived from an EMBL/GenBank/DDBJ whole genome shotgun (WGS) entry which is preliminary data.</text>
</comment>
<gene>
    <name evidence="2" type="ORF">L195_g015261</name>
</gene>
<reference evidence="2 3" key="1">
    <citation type="journal article" date="2014" name="Am. J. Bot.">
        <title>Genome assembly and annotation for red clover (Trifolium pratense; Fabaceae).</title>
        <authorList>
            <person name="Istvanek J."/>
            <person name="Jaros M."/>
            <person name="Krenek A."/>
            <person name="Repkova J."/>
        </authorList>
    </citation>
    <scope>NUCLEOTIDE SEQUENCE [LARGE SCALE GENOMIC DNA]</scope>
    <source>
        <strain evidence="3">cv. Tatra</strain>
        <tissue evidence="2">Young leaves</tissue>
    </source>
</reference>
<feature type="compositionally biased region" description="Basic and acidic residues" evidence="1">
    <location>
        <begin position="343"/>
        <end position="355"/>
    </location>
</feature>
<evidence type="ECO:0000256" key="1">
    <source>
        <dbReference type="SAM" id="MobiDB-lite"/>
    </source>
</evidence>
<dbReference type="Proteomes" id="UP000236291">
    <property type="component" value="Unassembled WGS sequence"/>
</dbReference>
<name>A0A2K3MN26_TRIPR</name>
<feature type="compositionally biased region" description="Basic and acidic residues" evidence="1">
    <location>
        <begin position="306"/>
        <end position="320"/>
    </location>
</feature>
<feature type="region of interest" description="Disordered" evidence="1">
    <location>
        <begin position="302"/>
        <end position="327"/>
    </location>
</feature>